<evidence type="ECO:0000313" key="5">
    <source>
        <dbReference type="Proteomes" id="UP000042958"/>
    </source>
</evidence>
<reference evidence="5" key="1">
    <citation type="journal article" date="2015" name="Genome Announc.">
        <title>Draft genome sequence of the fungus Penicillium brasilianum MG11.</title>
        <authorList>
            <person name="Horn F."/>
            <person name="Linde J."/>
            <person name="Mattern D.J."/>
            <person name="Walther G."/>
            <person name="Guthke R."/>
            <person name="Brakhage A.A."/>
            <person name="Valiante V."/>
        </authorList>
    </citation>
    <scope>NUCLEOTIDE SEQUENCE [LARGE SCALE GENOMIC DNA]</scope>
    <source>
        <strain evidence="5">MG11</strain>
    </source>
</reference>
<keyword evidence="5" id="KW-1185">Reference proteome</keyword>
<proteinExistence type="predicted"/>
<dbReference type="SUPFAM" id="SSF51445">
    <property type="entry name" value="(Trans)glycosidases"/>
    <property type="match status" value="1"/>
</dbReference>
<dbReference type="OrthoDB" id="73875at2759"/>
<sequence length="126" mass="13708">MKTTDHGLNPTGYLKGFDISGMAPYVDYFNFMSHDIHGTWDGNSQWTSSVVDPHSNLTEISEGLSLLWRNIVDPVKVLLGLGFYGRSFTLADNSCATPGYNFNAEGGNVGGGVYQTHTHGCIFPMA</sequence>
<evidence type="ECO:0000313" key="4">
    <source>
        <dbReference type="EMBL" id="CEJ60765.1"/>
    </source>
</evidence>
<evidence type="ECO:0000259" key="3">
    <source>
        <dbReference type="PROSITE" id="PS51910"/>
    </source>
</evidence>
<dbReference type="InterPro" id="IPR053214">
    <property type="entry name" value="LysM12-like"/>
</dbReference>
<dbReference type="GO" id="GO:0005975">
    <property type="term" value="P:carbohydrate metabolic process"/>
    <property type="evidence" value="ECO:0007669"/>
    <property type="project" value="InterPro"/>
</dbReference>
<accession>A0A0F7TZ97</accession>
<dbReference type="PANTHER" id="PTHR47700:SF2">
    <property type="entry name" value="CHITINASE"/>
    <property type="match status" value="1"/>
</dbReference>
<dbReference type="Gene3D" id="3.20.20.80">
    <property type="entry name" value="Glycosidases"/>
    <property type="match status" value="1"/>
</dbReference>
<keyword evidence="2" id="KW-0843">Virulence</keyword>
<dbReference type="Proteomes" id="UP000042958">
    <property type="component" value="Unassembled WGS sequence"/>
</dbReference>
<dbReference type="GO" id="GO:0008061">
    <property type="term" value="F:chitin binding"/>
    <property type="evidence" value="ECO:0007669"/>
    <property type="project" value="UniProtKB-KW"/>
</dbReference>
<name>A0A0F7TZ97_PENBI</name>
<evidence type="ECO:0000256" key="1">
    <source>
        <dbReference type="ARBA" id="ARBA00022669"/>
    </source>
</evidence>
<dbReference type="InterPro" id="IPR001223">
    <property type="entry name" value="Glyco_hydro18_cat"/>
</dbReference>
<protein>
    <submittedName>
        <fullName evidence="4">Putative Bacteriodes thetaiotaomicron symbiotic chitinase</fullName>
    </submittedName>
</protein>
<keyword evidence="1" id="KW-0147">Chitin-binding</keyword>
<dbReference type="PANTHER" id="PTHR47700">
    <property type="entry name" value="V CHITINASE, PUTATIVE (AFU_ORTHOLOGUE AFUA_6G13720)-RELATED"/>
    <property type="match status" value="1"/>
</dbReference>
<dbReference type="AlphaFoldDB" id="A0A0F7TZ97"/>
<dbReference type="PROSITE" id="PS51910">
    <property type="entry name" value="GH18_2"/>
    <property type="match status" value="1"/>
</dbReference>
<evidence type="ECO:0000256" key="2">
    <source>
        <dbReference type="ARBA" id="ARBA00023026"/>
    </source>
</evidence>
<gene>
    <name evidence="4" type="ORF">PMG11_09327</name>
</gene>
<dbReference type="EMBL" id="CDHK01000009">
    <property type="protein sequence ID" value="CEJ60765.1"/>
    <property type="molecule type" value="Genomic_DNA"/>
</dbReference>
<dbReference type="Pfam" id="PF00704">
    <property type="entry name" value="Glyco_hydro_18"/>
    <property type="match status" value="1"/>
</dbReference>
<dbReference type="STRING" id="104259.A0A0F7TZ97"/>
<feature type="domain" description="GH18" evidence="3">
    <location>
        <begin position="1"/>
        <end position="126"/>
    </location>
</feature>
<dbReference type="InterPro" id="IPR017853">
    <property type="entry name" value="GH"/>
</dbReference>
<organism evidence="4 5">
    <name type="scientific">Penicillium brasilianum</name>
    <dbReference type="NCBI Taxonomy" id="104259"/>
    <lineage>
        <taxon>Eukaryota</taxon>
        <taxon>Fungi</taxon>
        <taxon>Dikarya</taxon>
        <taxon>Ascomycota</taxon>
        <taxon>Pezizomycotina</taxon>
        <taxon>Eurotiomycetes</taxon>
        <taxon>Eurotiomycetidae</taxon>
        <taxon>Eurotiales</taxon>
        <taxon>Aspergillaceae</taxon>
        <taxon>Penicillium</taxon>
    </lineage>
</organism>